<dbReference type="RefSeq" id="WP_311362880.1">
    <property type="nucleotide sequence ID" value="NZ_JAVRIE010000007.1"/>
</dbReference>
<dbReference type="Pfam" id="PF06062">
    <property type="entry name" value="UPF0231"/>
    <property type="match status" value="1"/>
</dbReference>
<dbReference type="AlphaFoldDB" id="A0AAW8R439"/>
<dbReference type="Proteomes" id="UP001249020">
    <property type="component" value="Unassembled WGS sequence"/>
</dbReference>
<dbReference type="InterPro" id="IPR008249">
    <property type="entry name" value="UPF0231"/>
</dbReference>
<dbReference type="EMBL" id="JAVRIE010000007">
    <property type="protein sequence ID" value="MDT0584116.1"/>
    <property type="molecule type" value="Genomic_DNA"/>
</dbReference>
<comment type="similarity">
    <text evidence="1">Belongs to the UPF0231 family.</text>
</comment>
<name>A0AAW8R439_9ALTE</name>
<organism evidence="2 3">
    <name type="scientific">Brumicola blandensis</name>
    <dbReference type="NCBI Taxonomy" id="3075611"/>
    <lineage>
        <taxon>Bacteria</taxon>
        <taxon>Pseudomonadati</taxon>
        <taxon>Pseudomonadota</taxon>
        <taxon>Gammaproteobacteria</taxon>
        <taxon>Alteromonadales</taxon>
        <taxon>Alteromonadaceae</taxon>
        <taxon>Brumicola</taxon>
    </lineage>
</organism>
<reference evidence="2 3" key="1">
    <citation type="submission" date="2023-09" db="EMBL/GenBank/DDBJ databases">
        <authorList>
            <person name="Rey-Velasco X."/>
        </authorList>
    </citation>
    <scope>NUCLEOTIDE SEQUENCE [LARGE SCALE GENOMIC DNA]</scope>
    <source>
        <strain evidence="2 3">W409</strain>
    </source>
</reference>
<evidence type="ECO:0000256" key="1">
    <source>
        <dbReference type="ARBA" id="ARBA00005367"/>
    </source>
</evidence>
<evidence type="ECO:0000313" key="3">
    <source>
        <dbReference type="Proteomes" id="UP001249020"/>
    </source>
</evidence>
<keyword evidence="3" id="KW-1185">Reference proteome</keyword>
<comment type="caution">
    <text evidence="2">The sequence shown here is derived from an EMBL/GenBank/DDBJ whole genome shotgun (WGS) entry which is preliminary data.</text>
</comment>
<protein>
    <submittedName>
        <fullName evidence="2">YacL family protein</fullName>
    </submittedName>
</protein>
<dbReference type="PIRSF" id="PIRSF006287">
    <property type="entry name" value="UCP006287"/>
    <property type="match status" value="1"/>
</dbReference>
<proteinExistence type="inferred from homology"/>
<sequence>MNYQFTRDIDGEPRAEFEMGCETFSLWFNEELGNNLNKIRSVLDGIEQVTSKTLKEYKLAGNDIDLVLDCDEVEVRSKTLDIELDDELPEGTEAYDQESMAGCGLEDFSRVLHSWHDFVVEK</sequence>
<gene>
    <name evidence="2" type="ORF">RM544_16330</name>
</gene>
<evidence type="ECO:0000313" key="2">
    <source>
        <dbReference type="EMBL" id="MDT0584116.1"/>
    </source>
</evidence>
<accession>A0AAW8R439</accession>